<evidence type="ECO:0000256" key="8">
    <source>
        <dbReference type="SAM" id="Phobius"/>
    </source>
</evidence>
<keyword evidence="5 8" id="KW-0812">Transmembrane</keyword>
<keyword evidence="10" id="KW-1185">Reference proteome</keyword>
<evidence type="ECO:0000256" key="7">
    <source>
        <dbReference type="ARBA" id="ARBA00023136"/>
    </source>
</evidence>
<sequence length="286" mass="30393">MGYVIALIPALCWGVMPLISTKVGGSSSNQVFGIGLGALIVSTISMVIIRPSIGLIPFLVAVLSGACWSVGQFGQFASMKKIGVSNTMPLSTAFQLIGNTLIGVCIFHEWQGSKQLILGFFALALVIVGAMLTSITDKSSGKLVAAKDVVFLLLTTIGYVIYSAFPRFPILAHADSVAIYLPETIGILLGVTIYQLITEGSKVFKQRGQYANILSGLLWGIAGLSYIFGARAIGITVAFIFSQLNVILSTLGGIYVLHEQKSPFEMRYTMIGLLLVVIGAVMTAFA</sequence>
<evidence type="ECO:0000313" key="9">
    <source>
        <dbReference type="EMBL" id="MBM6941164.1"/>
    </source>
</evidence>
<keyword evidence="7 8" id="KW-0472">Membrane</keyword>
<accession>A0ABS2H110</accession>
<evidence type="ECO:0000256" key="1">
    <source>
        <dbReference type="ARBA" id="ARBA00004651"/>
    </source>
</evidence>
<comment type="subcellular location">
    <subcellularLocation>
        <location evidence="1">Cell membrane</location>
        <topology evidence="1">Multi-pass membrane protein</topology>
    </subcellularLocation>
</comment>
<feature type="transmembrane region" description="Helical" evidence="8">
    <location>
        <begin position="31"/>
        <end position="49"/>
    </location>
</feature>
<comment type="similarity">
    <text evidence="2">Belongs to the GRP transporter (TC 2.A.7.5) family.</text>
</comment>
<dbReference type="InterPro" id="IPR037185">
    <property type="entry name" value="EmrE-like"/>
</dbReference>
<evidence type="ECO:0000256" key="2">
    <source>
        <dbReference type="ARBA" id="ARBA00006117"/>
    </source>
</evidence>
<keyword evidence="4 9" id="KW-0762">Sugar transport</keyword>
<dbReference type="Pfam" id="PF06800">
    <property type="entry name" value="Sugar_transport"/>
    <property type="match status" value="1"/>
</dbReference>
<dbReference type="CDD" id="cd23110">
    <property type="entry name" value="GRP"/>
    <property type="match status" value="1"/>
</dbReference>
<reference evidence="9 10" key="1">
    <citation type="journal article" date="2021" name="Sci. Rep.">
        <title>The distribution of antibiotic resistance genes in chicken gut microbiota commensals.</title>
        <authorList>
            <person name="Juricova H."/>
            <person name="Matiasovicova J."/>
            <person name="Kubasova T."/>
            <person name="Cejkova D."/>
            <person name="Rychlik I."/>
        </authorList>
    </citation>
    <scope>NUCLEOTIDE SEQUENCE [LARGE SCALE GENOMIC DNA]</scope>
    <source>
        <strain evidence="9 10">An574</strain>
    </source>
</reference>
<protein>
    <submittedName>
        <fullName evidence="9">Sugar transporter</fullName>
    </submittedName>
</protein>
<dbReference type="InterPro" id="IPR010651">
    <property type="entry name" value="Sugar_transport"/>
</dbReference>
<feature type="transmembrane region" description="Helical" evidence="8">
    <location>
        <begin position="116"/>
        <end position="136"/>
    </location>
</feature>
<gene>
    <name evidence="9" type="ORF">H5975_06750</name>
</gene>
<dbReference type="SUPFAM" id="SSF103481">
    <property type="entry name" value="Multidrug resistance efflux transporter EmrE"/>
    <property type="match status" value="1"/>
</dbReference>
<evidence type="ECO:0000313" key="10">
    <source>
        <dbReference type="Proteomes" id="UP000785625"/>
    </source>
</evidence>
<dbReference type="Proteomes" id="UP000785625">
    <property type="component" value="Unassembled WGS sequence"/>
</dbReference>
<dbReference type="RefSeq" id="WP_204785409.1">
    <property type="nucleotide sequence ID" value="NZ_CALVGD010000012.1"/>
</dbReference>
<feature type="transmembrane region" description="Helical" evidence="8">
    <location>
        <begin position="90"/>
        <end position="110"/>
    </location>
</feature>
<feature type="transmembrane region" description="Helical" evidence="8">
    <location>
        <begin position="268"/>
        <end position="285"/>
    </location>
</feature>
<feature type="transmembrane region" description="Helical" evidence="8">
    <location>
        <begin position="148"/>
        <end position="165"/>
    </location>
</feature>
<keyword evidence="3" id="KW-0813">Transport</keyword>
<dbReference type="PANTHER" id="PTHR16119:SF17">
    <property type="entry name" value="TRANSMEMBRANE PROTEIN 144"/>
    <property type="match status" value="1"/>
</dbReference>
<evidence type="ECO:0000256" key="5">
    <source>
        <dbReference type="ARBA" id="ARBA00022692"/>
    </source>
</evidence>
<name>A0ABS2H110_9LACO</name>
<dbReference type="PANTHER" id="PTHR16119">
    <property type="entry name" value="TRANSMEMBRANE PROTEIN 144"/>
    <property type="match status" value="1"/>
</dbReference>
<evidence type="ECO:0000256" key="3">
    <source>
        <dbReference type="ARBA" id="ARBA00022448"/>
    </source>
</evidence>
<keyword evidence="6 8" id="KW-1133">Transmembrane helix</keyword>
<proteinExistence type="inferred from homology"/>
<feature type="transmembrane region" description="Helical" evidence="8">
    <location>
        <begin position="235"/>
        <end position="256"/>
    </location>
</feature>
<organism evidence="9 10">
    <name type="scientific">Limosilactobacillus coleohominis</name>
    <dbReference type="NCBI Taxonomy" id="181675"/>
    <lineage>
        <taxon>Bacteria</taxon>
        <taxon>Bacillati</taxon>
        <taxon>Bacillota</taxon>
        <taxon>Bacilli</taxon>
        <taxon>Lactobacillales</taxon>
        <taxon>Lactobacillaceae</taxon>
        <taxon>Limosilactobacillus</taxon>
    </lineage>
</organism>
<feature type="transmembrane region" description="Helical" evidence="8">
    <location>
        <begin position="209"/>
        <end position="229"/>
    </location>
</feature>
<feature type="transmembrane region" description="Helical" evidence="8">
    <location>
        <begin position="6"/>
        <end position="24"/>
    </location>
</feature>
<feature type="transmembrane region" description="Helical" evidence="8">
    <location>
        <begin position="55"/>
        <end position="78"/>
    </location>
</feature>
<evidence type="ECO:0000256" key="6">
    <source>
        <dbReference type="ARBA" id="ARBA00022989"/>
    </source>
</evidence>
<comment type="caution">
    <text evidence="9">The sequence shown here is derived from an EMBL/GenBank/DDBJ whole genome shotgun (WGS) entry which is preliminary data.</text>
</comment>
<evidence type="ECO:0000256" key="4">
    <source>
        <dbReference type="ARBA" id="ARBA00022597"/>
    </source>
</evidence>
<feature type="transmembrane region" description="Helical" evidence="8">
    <location>
        <begin position="177"/>
        <end position="197"/>
    </location>
</feature>
<dbReference type="EMBL" id="JACJKU010000073">
    <property type="protein sequence ID" value="MBM6941164.1"/>
    <property type="molecule type" value="Genomic_DNA"/>
</dbReference>